<dbReference type="GO" id="GO:0001401">
    <property type="term" value="C:SAM complex"/>
    <property type="evidence" value="ECO:0007669"/>
    <property type="project" value="TreeGrafter"/>
</dbReference>
<evidence type="ECO:0000256" key="2">
    <source>
        <dbReference type="ARBA" id="ARBA00022692"/>
    </source>
</evidence>
<dbReference type="GO" id="GO:1990456">
    <property type="term" value="P:mitochondrion-endoplasmic reticulum membrane tethering"/>
    <property type="evidence" value="ECO:0007669"/>
    <property type="project" value="TreeGrafter"/>
</dbReference>
<evidence type="ECO:0008006" key="9">
    <source>
        <dbReference type="Google" id="ProtNLM"/>
    </source>
</evidence>
<keyword evidence="8" id="KW-1185">Reference proteome</keyword>
<evidence type="ECO:0000256" key="3">
    <source>
        <dbReference type="ARBA" id="ARBA00022787"/>
    </source>
</evidence>
<dbReference type="GO" id="GO:0070096">
    <property type="term" value="P:mitochondrial outer membrane translocase complex assembly"/>
    <property type="evidence" value="ECO:0007669"/>
    <property type="project" value="TreeGrafter"/>
</dbReference>
<dbReference type="PANTHER" id="PTHR28035:SF1">
    <property type="entry name" value="MITOCHONDRIAL DISTRIBUTION AND MORPHOLOGY PROTEIN 10"/>
    <property type="match status" value="1"/>
</dbReference>
<dbReference type="AlphaFoldDB" id="A0A9P1H9D4"/>
<dbReference type="GO" id="GO:0015914">
    <property type="term" value="P:phospholipid transport"/>
    <property type="evidence" value="ECO:0007669"/>
    <property type="project" value="TreeGrafter"/>
</dbReference>
<keyword evidence="4" id="KW-0496">Mitochondrion</keyword>
<proteinExistence type="predicted"/>
<evidence type="ECO:0000256" key="6">
    <source>
        <dbReference type="SAM" id="MobiDB-lite"/>
    </source>
</evidence>
<dbReference type="OrthoDB" id="2103793at2759"/>
<dbReference type="GO" id="GO:0045040">
    <property type="term" value="P:protein insertion into mitochondrial outer membrane"/>
    <property type="evidence" value="ECO:0007669"/>
    <property type="project" value="TreeGrafter"/>
</dbReference>
<keyword evidence="3" id="KW-1000">Mitochondrion outer membrane</keyword>
<dbReference type="GO" id="GO:0032865">
    <property type="term" value="C:ERMES complex"/>
    <property type="evidence" value="ECO:0007669"/>
    <property type="project" value="InterPro"/>
</dbReference>
<evidence type="ECO:0000256" key="4">
    <source>
        <dbReference type="ARBA" id="ARBA00023128"/>
    </source>
</evidence>
<dbReference type="EMBL" id="CALLCH030000019">
    <property type="protein sequence ID" value="CAI4219082.1"/>
    <property type="molecule type" value="Genomic_DNA"/>
</dbReference>
<evidence type="ECO:0000256" key="1">
    <source>
        <dbReference type="ARBA" id="ARBA00022452"/>
    </source>
</evidence>
<evidence type="ECO:0000256" key="5">
    <source>
        <dbReference type="ARBA" id="ARBA00023136"/>
    </source>
</evidence>
<organism evidence="7 8">
    <name type="scientific">Parascedosporium putredinis</name>
    <dbReference type="NCBI Taxonomy" id="1442378"/>
    <lineage>
        <taxon>Eukaryota</taxon>
        <taxon>Fungi</taxon>
        <taxon>Dikarya</taxon>
        <taxon>Ascomycota</taxon>
        <taxon>Pezizomycotina</taxon>
        <taxon>Sordariomycetes</taxon>
        <taxon>Hypocreomycetidae</taxon>
        <taxon>Microascales</taxon>
        <taxon>Microascaceae</taxon>
        <taxon>Parascedosporium</taxon>
    </lineage>
</organism>
<evidence type="ECO:0000313" key="7">
    <source>
        <dbReference type="EMBL" id="CAI4219082.1"/>
    </source>
</evidence>
<comment type="caution">
    <text evidence="7">The sequence shown here is derived from an EMBL/GenBank/DDBJ whole genome shotgun (WGS) entry which is preliminary data.</text>
</comment>
<dbReference type="Pfam" id="PF12519">
    <property type="entry name" value="MDM10"/>
    <property type="match status" value="2"/>
</dbReference>
<keyword evidence="2" id="KW-0812">Transmembrane</keyword>
<reference evidence="7" key="1">
    <citation type="submission" date="2022-11" db="EMBL/GenBank/DDBJ databases">
        <authorList>
            <person name="Scott C."/>
            <person name="Bruce N."/>
        </authorList>
    </citation>
    <scope>NUCLEOTIDE SEQUENCE</scope>
</reference>
<sequence length="331" mass="36568">MREFMVHVQNAFYNATGWSQDNSYSTLNSTAHELLCFPTPQGLRLSLSSLATPHFATSYQLGSIGIVDGSVSYLYSSAPLKDHFDPQSESLPLPILCRGYRSLQQLPRRDPVQALQPISLLEALVIKRFSSGLQLQLRAVSSKSLRNGGSLLGLAQYDVGKFSVEGLASSDGRHCSLATMLDFNVYSYESNWSVGMELWRKEFLRRVEDPAAQLEAPLSTTHSLVTTDPAVVKAWSRSMQAKLEWRLDEPAAHAPTSLGNQKEVLSRTETAGGKEEDYSGVIKARISQNSTIGILWEGRVKALIYSIGSGIDLHRPDQPFRTLGLEVQYSS</sequence>
<protein>
    <recommendedName>
        <fullName evidence="9">Mitochondrial distribution and morphology protein 10</fullName>
    </recommendedName>
</protein>
<dbReference type="InterPro" id="IPR027539">
    <property type="entry name" value="Mdm10"/>
</dbReference>
<dbReference type="GO" id="GO:0051654">
    <property type="term" value="P:establishment of mitochondrion localization"/>
    <property type="evidence" value="ECO:0007669"/>
    <property type="project" value="TreeGrafter"/>
</dbReference>
<name>A0A9P1H9D4_9PEZI</name>
<dbReference type="PANTHER" id="PTHR28035">
    <property type="entry name" value="MITOCHONDRIAL DISTRIBUTION AND MORPHOLOGY PROTEIN 10"/>
    <property type="match status" value="1"/>
</dbReference>
<keyword evidence="5" id="KW-0472">Membrane</keyword>
<feature type="region of interest" description="Disordered" evidence="6">
    <location>
        <begin position="252"/>
        <end position="271"/>
    </location>
</feature>
<accession>A0A9P1H9D4</accession>
<dbReference type="Proteomes" id="UP000838763">
    <property type="component" value="Unassembled WGS sequence"/>
</dbReference>
<gene>
    <name evidence="7" type="ORF">PPNO1_LOCUS8653</name>
</gene>
<evidence type="ECO:0000313" key="8">
    <source>
        <dbReference type="Proteomes" id="UP000838763"/>
    </source>
</evidence>
<keyword evidence="1" id="KW-1134">Transmembrane beta strand</keyword>